<keyword evidence="14" id="KW-0520">NAD</keyword>
<comment type="catalytic activity">
    <reaction evidence="18">
        <text>5,6-dihydrouridine(47) in tRNA + NADP(+) = uridine(47) in tRNA + NADPH + H(+)</text>
        <dbReference type="Rhea" id="RHEA:53360"/>
        <dbReference type="Rhea" id="RHEA-COMP:13539"/>
        <dbReference type="Rhea" id="RHEA-COMP:13540"/>
        <dbReference type="ChEBI" id="CHEBI:15378"/>
        <dbReference type="ChEBI" id="CHEBI:57783"/>
        <dbReference type="ChEBI" id="CHEBI:58349"/>
        <dbReference type="ChEBI" id="CHEBI:65315"/>
        <dbReference type="ChEBI" id="CHEBI:74443"/>
        <dbReference type="EC" id="1.3.1.89"/>
    </reaction>
    <physiologicalReaction direction="right-to-left" evidence="18">
        <dbReference type="Rhea" id="RHEA:53362"/>
    </physiologicalReaction>
</comment>
<evidence type="ECO:0000256" key="4">
    <source>
        <dbReference type="ARBA" id="ARBA00022630"/>
    </source>
</evidence>
<feature type="compositionally biased region" description="Basic and acidic residues" evidence="19">
    <location>
        <begin position="230"/>
        <end position="244"/>
    </location>
</feature>
<evidence type="ECO:0000256" key="2">
    <source>
        <dbReference type="ARBA" id="ARBA00005451"/>
    </source>
</evidence>
<evidence type="ECO:0000256" key="11">
    <source>
        <dbReference type="ARBA" id="ARBA00022833"/>
    </source>
</evidence>
<dbReference type="OrthoDB" id="259935at2759"/>
<comment type="cofactor">
    <cofactor evidence="1">
        <name>FMN</name>
        <dbReference type="ChEBI" id="CHEBI:58210"/>
    </cofactor>
</comment>
<dbReference type="GO" id="GO:0003723">
    <property type="term" value="F:RNA binding"/>
    <property type="evidence" value="ECO:0007669"/>
    <property type="project" value="TreeGrafter"/>
</dbReference>
<dbReference type="Proteomes" id="UP000789390">
    <property type="component" value="Unassembled WGS sequence"/>
</dbReference>
<evidence type="ECO:0000256" key="9">
    <source>
        <dbReference type="ARBA" id="ARBA00022737"/>
    </source>
</evidence>
<keyword evidence="13" id="KW-0560">Oxidoreductase</keyword>
<keyword evidence="4" id="KW-0285">Flavoprotein</keyword>
<dbReference type="FunFam" id="3.20.20.70:FF:000067">
    <property type="entry name" value="tRNA-dihydrouridine(47) synthase [NAD(P)(+)]"/>
    <property type="match status" value="1"/>
</dbReference>
<dbReference type="Pfam" id="PF01207">
    <property type="entry name" value="Dus"/>
    <property type="match status" value="1"/>
</dbReference>
<evidence type="ECO:0000313" key="21">
    <source>
        <dbReference type="EMBL" id="CAH0101237.1"/>
    </source>
</evidence>
<evidence type="ECO:0000259" key="20">
    <source>
        <dbReference type="Pfam" id="PF01207"/>
    </source>
</evidence>
<sequence>MSEITEIQIKKEKEEEQIKNESEIHPIKIKKDIDSNELQIKKEYLLSIRERVLCTELLSEKDRVLIDGADNSKSKENDTNTIQKEDLKLMSVKLKGQNKKRPPPMRFDITERICPSLVDVAEGEEPKVCPYHPTCRYRHDVVEYMKERKPDVLLGGCPNYRSTGRCSRGISCLFGDEHVTSEGKNKINPNPNSAGSEYFNFLSKDLQKSLRKKTYNFKKAESLAKENNKGYSYSKDKKEKDAETNGKSTSVNVETIKGEPNSQSLEVEEPSAKKIKMEITGPVTDEDVITLKPEEKKKIDWRGKLYLAPLTTVGNLPFRRLCKTLGADITCGEMAMAETLVGGGQQEWALVRKHKSEDLFGVQICGANPYILGKCSQLLEENTEIDFIDLNLGCPIDMGAGSGLMRRRGPLESSIKTVSQLLKIPFTVKMRMGVYTDHPFAHQLVEQCRDWGVSMVTVHGRSREQRYTRLADWDYIGDCVKAADPMPIFGNGDLMSYEDYERVVDQSGVAGVMIARGALIKPWIFTEIKERRHWDISSSERFQYMKDFCNYGLEHWGSDSQGVERTRRFLLEWQSFAHRYVPVGLLERPPQKMNLRPPPFQGRDDLETLLGSPNAGDWVKICEMFLGPAPDGFNFLPKHKANSWK</sequence>
<dbReference type="GO" id="GO:0102265">
    <property type="term" value="F:tRNA-dihydrouridine47 synthase activity"/>
    <property type="evidence" value="ECO:0007669"/>
    <property type="project" value="UniProtKB-EC"/>
</dbReference>
<keyword evidence="12" id="KW-0521">NADP</keyword>
<comment type="caution">
    <text evidence="21">The sequence shown here is derived from an EMBL/GenBank/DDBJ whole genome shotgun (WGS) entry which is preliminary data.</text>
</comment>
<evidence type="ECO:0000313" key="22">
    <source>
        <dbReference type="Proteomes" id="UP000789390"/>
    </source>
</evidence>
<dbReference type="Gene3D" id="3.20.20.70">
    <property type="entry name" value="Aldolase class I"/>
    <property type="match status" value="1"/>
</dbReference>
<evidence type="ECO:0000256" key="10">
    <source>
        <dbReference type="ARBA" id="ARBA00022771"/>
    </source>
</evidence>
<feature type="domain" description="DUS-like FMN-binding" evidence="20">
    <location>
        <begin position="307"/>
        <end position="537"/>
    </location>
</feature>
<dbReference type="InterPro" id="IPR013785">
    <property type="entry name" value="Aldolase_TIM"/>
</dbReference>
<keyword evidence="10" id="KW-0863">Zinc-finger</keyword>
<evidence type="ECO:0000256" key="17">
    <source>
        <dbReference type="ARBA" id="ARBA00049447"/>
    </source>
</evidence>
<dbReference type="Gene3D" id="4.10.1000.10">
    <property type="entry name" value="Zinc finger, CCCH-type"/>
    <property type="match status" value="1"/>
</dbReference>
<proteinExistence type="inferred from homology"/>
<evidence type="ECO:0000256" key="7">
    <source>
        <dbReference type="ARBA" id="ARBA00022694"/>
    </source>
</evidence>
<gene>
    <name evidence="21" type="ORF">DGAL_LOCUS3565</name>
</gene>
<evidence type="ECO:0000256" key="16">
    <source>
        <dbReference type="ARBA" id="ARBA00048342"/>
    </source>
</evidence>
<dbReference type="InterPro" id="IPR035587">
    <property type="entry name" value="DUS-like_FMN-bd"/>
</dbReference>
<evidence type="ECO:0000256" key="13">
    <source>
        <dbReference type="ARBA" id="ARBA00023002"/>
    </source>
</evidence>
<evidence type="ECO:0000256" key="15">
    <source>
        <dbReference type="ARBA" id="ARBA00048266"/>
    </source>
</evidence>
<keyword evidence="5" id="KW-0288">FMN</keyword>
<evidence type="ECO:0000256" key="8">
    <source>
        <dbReference type="ARBA" id="ARBA00022723"/>
    </source>
</evidence>
<dbReference type="GO" id="GO:0008270">
    <property type="term" value="F:zinc ion binding"/>
    <property type="evidence" value="ECO:0007669"/>
    <property type="project" value="UniProtKB-KW"/>
</dbReference>
<keyword evidence="22" id="KW-1185">Reference proteome</keyword>
<dbReference type="Pfam" id="PF25585">
    <property type="entry name" value="zf-CCCH_DUS3L"/>
    <property type="match status" value="1"/>
</dbReference>
<dbReference type="CDD" id="cd02801">
    <property type="entry name" value="DUS_like_FMN"/>
    <property type="match status" value="1"/>
</dbReference>
<evidence type="ECO:0000256" key="19">
    <source>
        <dbReference type="SAM" id="MobiDB-lite"/>
    </source>
</evidence>
<keyword evidence="7" id="KW-0819">tRNA processing</keyword>
<keyword evidence="11" id="KW-0862">Zinc</keyword>
<evidence type="ECO:0000256" key="6">
    <source>
        <dbReference type="ARBA" id="ARBA00022664"/>
    </source>
</evidence>
<comment type="catalytic activity">
    <reaction evidence="16">
        <text>a 5,6-dihydrouridine in mRNA + NAD(+) = a uridine in mRNA + NADH + H(+)</text>
        <dbReference type="Rhea" id="RHEA:69851"/>
        <dbReference type="Rhea" id="RHEA-COMP:14658"/>
        <dbReference type="Rhea" id="RHEA-COMP:17789"/>
        <dbReference type="ChEBI" id="CHEBI:15378"/>
        <dbReference type="ChEBI" id="CHEBI:57540"/>
        <dbReference type="ChEBI" id="CHEBI:57945"/>
        <dbReference type="ChEBI" id="CHEBI:65315"/>
        <dbReference type="ChEBI" id="CHEBI:74443"/>
    </reaction>
    <physiologicalReaction direction="right-to-left" evidence="16">
        <dbReference type="Rhea" id="RHEA:69853"/>
    </physiologicalReaction>
</comment>
<evidence type="ECO:0000256" key="14">
    <source>
        <dbReference type="ARBA" id="ARBA00023027"/>
    </source>
</evidence>
<dbReference type="GO" id="GO:0006397">
    <property type="term" value="P:mRNA processing"/>
    <property type="evidence" value="ECO:0007669"/>
    <property type="project" value="UniProtKB-KW"/>
</dbReference>
<evidence type="ECO:0000256" key="18">
    <source>
        <dbReference type="ARBA" id="ARBA00049513"/>
    </source>
</evidence>
<dbReference type="AlphaFoldDB" id="A0A8J2RQX3"/>
<keyword evidence="6" id="KW-0507">mRNA processing</keyword>
<evidence type="ECO:0000256" key="12">
    <source>
        <dbReference type="ARBA" id="ARBA00022857"/>
    </source>
</evidence>
<organism evidence="21 22">
    <name type="scientific">Daphnia galeata</name>
    <dbReference type="NCBI Taxonomy" id="27404"/>
    <lineage>
        <taxon>Eukaryota</taxon>
        <taxon>Metazoa</taxon>
        <taxon>Ecdysozoa</taxon>
        <taxon>Arthropoda</taxon>
        <taxon>Crustacea</taxon>
        <taxon>Branchiopoda</taxon>
        <taxon>Diplostraca</taxon>
        <taxon>Cladocera</taxon>
        <taxon>Anomopoda</taxon>
        <taxon>Daphniidae</taxon>
        <taxon>Daphnia</taxon>
    </lineage>
</organism>
<reference evidence="21" key="1">
    <citation type="submission" date="2021-11" db="EMBL/GenBank/DDBJ databases">
        <authorList>
            <person name="Schell T."/>
        </authorList>
    </citation>
    <scope>NUCLEOTIDE SEQUENCE</scope>
    <source>
        <strain evidence="21">M5</strain>
    </source>
</reference>
<dbReference type="PANTHER" id="PTHR45846">
    <property type="entry name" value="TRNA-DIHYDROURIDINE(47) SYNTHASE [NAD(P)(+)]-LIKE"/>
    <property type="match status" value="1"/>
</dbReference>
<feature type="region of interest" description="Disordered" evidence="19">
    <location>
        <begin position="230"/>
        <end position="249"/>
    </location>
</feature>
<dbReference type="SUPFAM" id="SSF51395">
    <property type="entry name" value="FMN-linked oxidoreductases"/>
    <property type="match status" value="1"/>
</dbReference>
<dbReference type="PANTHER" id="PTHR45846:SF1">
    <property type="entry name" value="TRNA-DIHYDROURIDINE(47) SYNTHASE [NAD(P)(+)]-LIKE"/>
    <property type="match status" value="1"/>
</dbReference>
<dbReference type="EC" id="1.3.1.89" evidence="3"/>
<evidence type="ECO:0000256" key="1">
    <source>
        <dbReference type="ARBA" id="ARBA00001917"/>
    </source>
</evidence>
<dbReference type="EMBL" id="CAKKLH010000055">
    <property type="protein sequence ID" value="CAH0101237.1"/>
    <property type="molecule type" value="Genomic_DNA"/>
</dbReference>
<name>A0A8J2RQX3_9CRUS</name>
<accession>A0A8J2RQX3</accession>
<evidence type="ECO:0000256" key="3">
    <source>
        <dbReference type="ARBA" id="ARBA00012376"/>
    </source>
</evidence>
<evidence type="ECO:0000256" key="5">
    <source>
        <dbReference type="ARBA" id="ARBA00022643"/>
    </source>
</evidence>
<comment type="catalytic activity">
    <reaction evidence="17">
        <text>a 5,6-dihydrouridine in mRNA + NADP(+) = a uridine in mRNA + NADPH + H(+)</text>
        <dbReference type="Rhea" id="RHEA:69855"/>
        <dbReference type="Rhea" id="RHEA-COMP:14658"/>
        <dbReference type="Rhea" id="RHEA-COMP:17789"/>
        <dbReference type="ChEBI" id="CHEBI:15378"/>
        <dbReference type="ChEBI" id="CHEBI:57783"/>
        <dbReference type="ChEBI" id="CHEBI:58349"/>
        <dbReference type="ChEBI" id="CHEBI:65315"/>
        <dbReference type="ChEBI" id="CHEBI:74443"/>
    </reaction>
    <physiologicalReaction direction="right-to-left" evidence="17">
        <dbReference type="Rhea" id="RHEA:69857"/>
    </physiologicalReaction>
</comment>
<keyword evidence="9" id="KW-0677">Repeat</keyword>
<comment type="similarity">
    <text evidence="2">Belongs to the Dus family. Dus3 subfamily.</text>
</comment>
<keyword evidence="8" id="KW-0479">Metal-binding</keyword>
<protein>
    <recommendedName>
        <fullName evidence="3">tRNA-dihydrouridine(47) synthase [NAD(P)(+)]</fullName>
        <ecNumber evidence="3">1.3.1.89</ecNumber>
    </recommendedName>
</protein>
<comment type="catalytic activity">
    <reaction evidence="15">
        <text>5,6-dihydrouridine(47) in tRNA + NAD(+) = uridine(47) in tRNA + NADH + H(+)</text>
        <dbReference type="Rhea" id="RHEA:53364"/>
        <dbReference type="Rhea" id="RHEA-COMP:13539"/>
        <dbReference type="Rhea" id="RHEA-COMP:13540"/>
        <dbReference type="ChEBI" id="CHEBI:15378"/>
        <dbReference type="ChEBI" id="CHEBI:57540"/>
        <dbReference type="ChEBI" id="CHEBI:57945"/>
        <dbReference type="ChEBI" id="CHEBI:65315"/>
        <dbReference type="ChEBI" id="CHEBI:74443"/>
        <dbReference type="EC" id="1.3.1.89"/>
    </reaction>
    <physiologicalReaction direction="right-to-left" evidence="15">
        <dbReference type="Rhea" id="RHEA:53366"/>
    </physiologicalReaction>
</comment>